<dbReference type="Proteomes" id="UP001269144">
    <property type="component" value="Unassembled WGS sequence"/>
</dbReference>
<proteinExistence type="predicted"/>
<dbReference type="EMBL" id="JAVQLW010000002">
    <property type="protein sequence ID" value="MDS9468857.1"/>
    <property type="molecule type" value="Genomic_DNA"/>
</dbReference>
<sequence>MDTHFPNLHDDLDALRSYARLVCPNRDNATQLLEQTLVEAITMAEGNVAGVGRPGWLLRLVCDLARRRGCKNDAPDGSDDPIVRALHRLPLAQREVIVLVDVLRLEPQLAAEILGCTEIDLGIRHTAARRALKLLLPDDNLPLGVGDRGETRAKGENLP</sequence>
<evidence type="ECO:0000313" key="2">
    <source>
        <dbReference type="Proteomes" id="UP001269144"/>
    </source>
</evidence>
<dbReference type="RefSeq" id="WP_311161292.1">
    <property type="nucleotide sequence ID" value="NZ_JAVQLW010000002.1"/>
</dbReference>
<organism evidence="1 2">
    <name type="scientific">Paracoccus aurantius</name>
    <dbReference type="NCBI Taxonomy" id="3073814"/>
    <lineage>
        <taxon>Bacteria</taxon>
        <taxon>Pseudomonadati</taxon>
        <taxon>Pseudomonadota</taxon>
        <taxon>Alphaproteobacteria</taxon>
        <taxon>Rhodobacterales</taxon>
        <taxon>Paracoccaceae</taxon>
        <taxon>Paracoccus</taxon>
    </lineage>
</organism>
<accession>A0ABU2HVU4</accession>
<protein>
    <recommendedName>
        <fullName evidence="3">RNA polymerase sigma factor 70 region 4 type 2 domain-containing protein</fullName>
    </recommendedName>
</protein>
<gene>
    <name evidence="1" type="ORF">RGQ15_14925</name>
</gene>
<dbReference type="Gene3D" id="1.20.140.160">
    <property type="match status" value="1"/>
</dbReference>
<dbReference type="InterPro" id="IPR013324">
    <property type="entry name" value="RNA_pol_sigma_r3/r4-like"/>
</dbReference>
<dbReference type="SUPFAM" id="SSF88659">
    <property type="entry name" value="Sigma3 and sigma4 domains of RNA polymerase sigma factors"/>
    <property type="match status" value="1"/>
</dbReference>
<reference evidence="2" key="1">
    <citation type="submission" date="2023-07" db="EMBL/GenBank/DDBJ databases">
        <title>Paracoccus sp. MBLB3053 whole genome sequence.</title>
        <authorList>
            <person name="Hwang C.Y."/>
            <person name="Cho E.-S."/>
            <person name="Seo M.-J."/>
        </authorList>
    </citation>
    <scope>NUCLEOTIDE SEQUENCE [LARGE SCALE GENOMIC DNA]</scope>
    <source>
        <strain evidence="2">MBLB3053</strain>
    </source>
</reference>
<evidence type="ECO:0000313" key="1">
    <source>
        <dbReference type="EMBL" id="MDS9468857.1"/>
    </source>
</evidence>
<name>A0ABU2HVU4_9RHOB</name>
<comment type="caution">
    <text evidence="1">The sequence shown here is derived from an EMBL/GenBank/DDBJ whole genome shotgun (WGS) entry which is preliminary data.</text>
</comment>
<keyword evidence="2" id="KW-1185">Reference proteome</keyword>
<evidence type="ECO:0008006" key="3">
    <source>
        <dbReference type="Google" id="ProtNLM"/>
    </source>
</evidence>